<sequence length="336" mass="36941">MRILETLSTNDVAATLFCVFLFSFYGVHIGVDFKTSRGGGGRFQDFAPFGKAPLRALRATKKRKKSECLHSFRITWRTVDGGAGTGTPGNINVSPVSDTHTAAQDAPSHGSGRRSVSPVPDRCASRSTTSNAQSAGRNAVDSRGKGQAARPPTPQRNTDRWAEDETTWLCKFRNEVKGLMGEDSESMGRARVKAGFWKIVESRMREKGFNRDQEQCKSKFSEIFDFYRKLKAHERRSGNPSYWDMNSTMRKRYNIDFVIRRSWYDSISSSEGDTDSIRLSNLRDSGSEQERMEDGDGETGGGSEDAGGGDAGPSGGTRSGAFSPTLGKRKRAVSNA</sequence>
<feature type="compositionally biased region" description="Polar residues" evidence="1">
    <location>
        <begin position="88"/>
        <end position="102"/>
    </location>
</feature>
<feature type="compositionally biased region" description="Polar residues" evidence="1">
    <location>
        <begin position="267"/>
        <end position="284"/>
    </location>
</feature>
<evidence type="ECO:0000259" key="3">
    <source>
        <dbReference type="Pfam" id="PF13837"/>
    </source>
</evidence>
<accession>A0A388LJK1</accession>
<dbReference type="Pfam" id="PF13837">
    <property type="entry name" value="Myb_DNA-bind_4"/>
    <property type="match status" value="1"/>
</dbReference>
<feature type="compositionally biased region" description="Basic residues" evidence="1">
    <location>
        <begin position="327"/>
        <end position="336"/>
    </location>
</feature>
<dbReference type="Gene3D" id="1.10.10.60">
    <property type="entry name" value="Homeodomain-like"/>
    <property type="match status" value="1"/>
</dbReference>
<reference evidence="4 5" key="1">
    <citation type="journal article" date="2018" name="Cell">
        <title>The Chara Genome: Secondary Complexity and Implications for Plant Terrestrialization.</title>
        <authorList>
            <person name="Nishiyama T."/>
            <person name="Sakayama H."/>
            <person name="Vries J.D."/>
            <person name="Buschmann H."/>
            <person name="Saint-Marcoux D."/>
            <person name="Ullrich K.K."/>
            <person name="Haas F.B."/>
            <person name="Vanderstraeten L."/>
            <person name="Becker D."/>
            <person name="Lang D."/>
            <person name="Vosolsobe S."/>
            <person name="Rombauts S."/>
            <person name="Wilhelmsson P.K.I."/>
            <person name="Janitza P."/>
            <person name="Kern R."/>
            <person name="Heyl A."/>
            <person name="Rumpler F."/>
            <person name="Villalobos L.I.A.C."/>
            <person name="Clay J.M."/>
            <person name="Skokan R."/>
            <person name="Toyoda A."/>
            <person name="Suzuki Y."/>
            <person name="Kagoshima H."/>
            <person name="Schijlen E."/>
            <person name="Tajeshwar N."/>
            <person name="Catarino B."/>
            <person name="Hetherington A.J."/>
            <person name="Saltykova A."/>
            <person name="Bonnot C."/>
            <person name="Breuninger H."/>
            <person name="Symeonidi A."/>
            <person name="Radhakrishnan G.V."/>
            <person name="Van Nieuwerburgh F."/>
            <person name="Deforce D."/>
            <person name="Chang C."/>
            <person name="Karol K.G."/>
            <person name="Hedrich R."/>
            <person name="Ulvskov P."/>
            <person name="Glockner G."/>
            <person name="Delwiche C.F."/>
            <person name="Petrasek J."/>
            <person name="Van de Peer Y."/>
            <person name="Friml J."/>
            <person name="Beilby M."/>
            <person name="Dolan L."/>
            <person name="Kohara Y."/>
            <person name="Sugano S."/>
            <person name="Fujiyama A."/>
            <person name="Delaux P.-M."/>
            <person name="Quint M."/>
            <person name="TheiBen G."/>
            <person name="Hagemann M."/>
            <person name="Harholt J."/>
            <person name="Dunand C."/>
            <person name="Zachgo S."/>
            <person name="Langdale J."/>
            <person name="Maumus F."/>
            <person name="Straeten D.V.D."/>
            <person name="Gould S.B."/>
            <person name="Rensing S.A."/>
        </authorList>
    </citation>
    <scope>NUCLEOTIDE SEQUENCE [LARGE SCALE GENOMIC DNA]</scope>
    <source>
        <strain evidence="4 5">S276</strain>
    </source>
</reference>
<keyword evidence="2" id="KW-1133">Transmembrane helix</keyword>
<dbReference type="AlphaFoldDB" id="A0A388LJK1"/>
<feature type="compositionally biased region" description="Gly residues" evidence="1">
    <location>
        <begin position="298"/>
        <end position="318"/>
    </location>
</feature>
<feature type="region of interest" description="Disordered" evidence="1">
    <location>
        <begin position="79"/>
        <end position="162"/>
    </location>
</feature>
<dbReference type="EMBL" id="BFEA01000406">
    <property type="protein sequence ID" value="GBG82423.1"/>
    <property type="molecule type" value="Genomic_DNA"/>
</dbReference>
<evidence type="ECO:0000313" key="5">
    <source>
        <dbReference type="Proteomes" id="UP000265515"/>
    </source>
</evidence>
<dbReference type="PANTHER" id="PTHR33492">
    <property type="entry name" value="OSJNBA0043A12.37 PROTEIN-RELATED"/>
    <property type="match status" value="1"/>
</dbReference>
<keyword evidence="2" id="KW-0472">Membrane</keyword>
<evidence type="ECO:0000256" key="2">
    <source>
        <dbReference type="SAM" id="Phobius"/>
    </source>
</evidence>
<organism evidence="4 5">
    <name type="scientific">Chara braunii</name>
    <name type="common">Braun's stonewort</name>
    <dbReference type="NCBI Taxonomy" id="69332"/>
    <lineage>
        <taxon>Eukaryota</taxon>
        <taxon>Viridiplantae</taxon>
        <taxon>Streptophyta</taxon>
        <taxon>Charophyceae</taxon>
        <taxon>Charales</taxon>
        <taxon>Characeae</taxon>
        <taxon>Chara</taxon>
    </lineage>
</organism>
<dbReference type="PANTHER" id="PTHR33492:SF4">
    <property type="entry name" value="OS02G0174300 PROTEIN"/>
    <property type="match status" value="1"/>
</dbReference>
<name>A0A388LJK1_CHABU</name>
<proteinExistence type="predicted"/>
<evidence type="ECO:0000313" key="4">
    <source>
        <dbReference type="EMBL" id="GBG82423.1"/>
    </source>
</evidence>
<dbReference type="InterPro" id="IPR044822">
    <property type="entry name" value="Myb_DNA-bind_4"/>
</dbReference>
<keyword evidence="2" id="KW-0812">Transmembrane</keyword>
<dbReference type="Proteomes" id="UP000265515">
    <property type="component" value="Unassembled WGS sequence"/>
</dbReference>
<feature type="transmembrane region" description="Helical" evidence="2">
    <location>
        <begin position="12"/>
        <end position="33"/>
    </location>
</feature>
<feature type="compositionally biased region" description="Basic and acidic residues" evidence="1">
    <location>
        <begin position="285"/>
        <end position="294"/>
    </location>
</feature>
<dbReference type="Gramene" id="GBG82423">
    <property type="protein sequence ID" value="GBG82423"/>
    <property type="gene ID" value="CBR_g34799"/>
</dbReference>
<protein>
    <recommendedName>
        <fullName evidence="3">Myb/SANT-like DNA-binding domain-containing protein</fullName>
    </recommendedName>
</protein>
<feature type="domain" description="Myb/SANT-like DNA-binding" evidence="3">
    <location>
        <begin position="159"/>
        <end position="246"/>
    </location>
</feature>
<evidence type="ECO:0000256" key="1">
    <source>
        <dbReference type="SAM" id="MobiDB-lite"/>
    </source>
</evidence>
<feature type="region of interest" description="Disordered" evidence="1">
    <location>
        <begin position="267"/>
        <end position="336"/>
    </location>
</feature>
<gene>
    <name evidence="4" type="ORF">CBR_g34799</name>
</gene>
<dbReference type="OrthoDB" id="691673at2759"/>
<feature type="compositionally biased region" description="Polar residues" evidence="1">
    <location>
        <begin position="125"/>
        <end position="136"/>
    </location>
</feature>
<keyword evidence="5" id="KW-1185">Reference proteome</keyword>
<comment type="caution">
    <text evidence="4">The sequence shown here is derived from an EMBL/GenBank/DDBJ whole genome shotgun (WGS) entry which is preliminary data.</text>
</comment>